<reference evidence="20" key="1">
    <citation type="journal article" date="2023" name="Front. Mar. Sci.">
        <title>A new Merluccius polli reference genome to investigate the effects of global change in West African waters.</title>
        <authorList>
            <person name="Mateo J.L."/>
            <person name="Blanco-Fernandez C."/>
            <person name="Garcia-Vazquez E."/>
            <person name="Machado-Schiaffino G."/>
        </authorList>
    </citation>
    <scope>NUCLEOTIDE SEQUENCE</scope>
    <source>
        <strain evidence="20">C29</strain>
        <tissue evidence="20">Fin</tissue>
    </source>
</reference>
<keyword evidence="21" id="KW-1185">Reference proteome</keyword>
<dbReference type="PANTHER" id="PTHR45838">
    <property type="entry name" value="HISTONE-LYSINE-N-METHYLTRANSFERASE 2 KMT2 FAMILY MEMBER"/>
    <property type="match status" value="1"/>
</dbReference>
<dbReference type="EC" id="2.1.1.364" evidence="14"/>
<evidence type="ECO:0000313" key="21">
    <source>
        <dbReference type="Proteomes" id="UP001174136"/>
    </source>
</evidence>
<evidence type="ECO:0000256" key="15">
    <source>
        <dbReference type="ARBA" id="ARBA00049353"/>
    </source>
</evidence>
<feature type="region of interest" description="Disordered" evidence="17">
    <location>
        <begin position="1086"/>
        <end position="1134"/>
    </location>
</feature>
<evidence type="ECO:0000256" key="8">
    <source>
        <dbReference type="ARBA" id="ARBA00022833"/>
    </source>
</evidence>
<feature type="compositionally biased region" description="Pro residues" evidence="17">
    <location>
        <begin position="829"/>
        <end position="839"/>
    </location>
</feature>
<feature type="compositionally biased region" description="Polar residues" evidence="17">
    <location>
        <begin position="931"/>
        <end position="942"/>
    </location>
</feature>
<feature type="region of interest" description="Disordered" evidence="17">
    <location>
        <begin position="1036"/>
        <end position="1068"/>
    </location>
</feature>
<dbReference type="SMART" id="SM00249">
    <property type="entry name" value="PHD"/>
    <property type="match status" value="3"/>
</dbReference>
<feature type="compositionally biased region" description="Low complexity" evidence="17">
    <location>
        <begin position="860"/>
        <end position="872"/>
    </location>
</feature>
<keyword evidence="7 16" id="KW-0863">Zinc-finger</keyword>
<keyword evidence="3" id="KW-0808">Transferase</keyword>
<evidence type="ECO:0000256" key="10">
    <source>
        <dbReference type="ARBA" id="ARBA00023015"/>
    </source>
</evidence>
<evidence type="ECO:0000256" key="3">
    <source>
        <dbReference type="ARBA" id="ARBA00022679"/>
    </source>
</evidence>
<name>A0AA47MEV1_MERPO</name>
<keyword evidence="6" id="KW-0677">Repeat</keyword>
<dbReference type="InterPro" id="IPR013083">
    <property type="entry name" value="Znf_RING/FYVE/PHD"/>
</dbReference>
<keyword evidence="10" id="KW-0805">Transcription regulation</keyword>
<feature type="region of interest" description="Disordered" evidence="17">
    <location>
        <begin position="1227"/>
        <end position="1246"/>
    </location>
</feature>
<keyword evidence="13" id="KW-0539">Nucleus</keyword>
<feature type="region of interest" description="Disordered" evidence="17">
    <location>
        <begin position="1673"/>
        <end position="1699"/>
    </location>
</feature>
<dbReference type="InterPro" id="IPR019787">
    <property type="entry name" value="Znf_PHD-finger"/>
</dbReference>
<dbReference type="GO" id="GO:0032259">
    <property type="term" value="P:methylation"/>
    <property type="evidence" value="ECO:0007669"/>
    <property type="project" value="UniProtKB-KW"/>
</dbReference>
<feature type="region of interest" description="Disordered" evidence="17">
    <location>
        <begin position="1150"/>
        <end position="1176"/>
    </location>
</feature>
<feature type="compositionally biased region" description="Acidic residues" evidence="17">
    <location>
        <begin position="71"/>
        <end position="94"/>
    </location>
</feature>
<dbReference type="InterPro" id="IPR003888">
    <property type="entry name" value="FYrich_N"/>
</dbReference>
<dbReference type="GO" id="GO:0035097">
    <property type="term" value="C:histone methyltransferase complex"/>
    <property type="evidence" value="ECO:0007669"/>
    <property type="project" value="TreeGrafter"/>
</dbReference>
<keyword evidence="11" id="KW-0103">Bromodomain</keyword>
<dbReference type="PROSITE" id="PS50016">
    <property type="entry name" value="ZF_PHD_2"/>
    <property type="match status" value="2"/>
</dbReference>
<feature type="compositionally biased region" description="Basic and acidic residues" evidence="17">
    <location>
        <begin position="1046"/>
        <end position="1059"/>
    </location>
</feature>
<evidence type="ECO:0000256" key="16">
    <source>
        <dbReference type="PROSITE-ProRule" id="PRU00146"/>
    </source>
</evidence>
<dbReference type="GO" id="GO:0140945">
    <property type="term" value="F:histone H3K4 monomethyltransferase activity"/>
    <property type="evidence" value="ECO:0007669"/>
    <property type="project" value="UniProtKB-EC"/>
</dbReference>
<dbReference type="Gene3D" id="3.30.160.360">
    <property type="match status" value="1"/>
</dbReference>
<dbReference type="Proteomes" id="UP001174136">
    <property type="component" value="Unassembled WGS sequence"/>
</dbReference>
<feature type="region of interest" description="Disordered" evidence="17">
    <location>
        <begin position="1189"/>
        <end position="1209"/>
    </location>
</feature>
<feature type="compositionally biased region" description="Basic and acidic residues" evidence="17">
    <location>
        <begin position="1609"/>
        <end position="1629"/>
    </location>
</feature>
<feature type="compositionally biased region" description="Basic and acidic residues" evidence="17">
    <location>
        <begin position="95"/>
        <end position="119"/>
    </location>
</feature>
<dbReference type="InterPro" id="IPR011011">
    <property type="entry name" value="Znf_FYVE_PHD"/>
</dbReference>
<sequence length="1731" mass="187943">MRLLLPRLPDSVVRAAAKPHDFVAPPSDPLTAECAAQPLPRHPAQPRLCLHRLAEHLLPASARAPQGHGMEEEEEDEDVEKEEEEDEEEEDEGEGMDKWSHTHGEEESSVREELQPHTPHTDLHSLLRSQNAGECAPPSAPGGLTNGFPHKGVLQSTHRIRVDFKEDCALKNVWLLGGLSVLTSVPTTPQPVCLLCASKGHHEMIYCQICCEPFHSFCLLPEERPLEENKENWCCRRCKFCHVCGRKSKSTKVCMVCIRCKSCGVTPGKNWDMSWNHEQDLCPDCTPLYKKGNFCTICHKCYESGSSSPDQPMMQCSACSRLVHSKCEGLSEELFGLFSSQGEHVAFTCTACSAACSPGSTAGQWREELKGTLRAKMEQVLTALLSFSTTQHLILCSTCEASGDVEYMVEEQKPACDLCAVNKKFEKGCYSSVKAFHTDVAVVMRRWLKQEEPFPEDQRPTIQAKEYYLNVRLLFIAVEERCSPDAVLPPSREHSYAQWQERTYQACEESQAQGPLLPDAKPLPEVATSLPLKSHGVPRDVTSSRSRDGRQCVLCQHFGDEAPNAEGRLLYLGQNEWAHVNCCIWSAEVYEDNSALLQVHSAVSRGRYLRCDHCSQSGATVGCCLSSCQSNFHFMCARARNCMFQLDRKVYCYKHRDLVSEKMVSGKGFEVPRRIYVDFDGITFRRKFLMGLEPEAIRMTIGSLQIQKLGVLSELSSNGKLLYPIGYQCSRLYWSTVDPRRRCKYTCRVTEVSTPLPGQERDPRWDKDENQTIIHSPSHHMEIESPEPLSTSPMGVKSNSQSPNAKQPGARTPGYAQARKPAGGSSRPLPSPGSAPPKSHPILTLRDLDDTRRPRRLSSRSRCSSSPTESDPATPATLRSCGPSSRTALFGSPPRSHHDLVSTPPSPSRPGRSSASPPTSPLGFSPRRGGTTATATSHSPKGQQVFRITTPVSAEVPQDFLASSEAEAAAVATTNGISLVPDGLEDEVAQLMAQELPYTVFDADTEVAVASLLNAKIEFDEALLTENVALQFGAQGGAGGGEAAEVEGHSEEMQREDGHPPPGGELEEDCSRYFKFSRVVVVREQSEEGECAGGPQTIPQLDGADGGSDSDESEAPGGGGGRPSNPPEPSTPTKKLTVTLKRLESAFIAAHEKPQGPEPPSTSRSEVPPLAGEPGALDSHLLHEEVVLDSESSTREEGLLDPATGHFISTDDGTIVRLANKPGLVLDNSASSSDSMEEPNPPKSNVVHKSVAATSIKRIYPKPCVPQHGSELKLPVPSRFLHTATAASSALRPVTSPIVINGLSALPMQSAASQGRTIAIRFNSSKPGAPQPLLIPAQAGASHWVPSAPPAPQVLLVNRQGQILIKDPRSNTYQTLNQNSPAYGRISQVAKMLHGGNASSQHSVPRVIVKPRPSSSSPAPSSSSAANFAPAPTPTFTLTAPHTTAFGGRVVVRTLPVSHMASASTAAPPGIQAGTAQAIINQAMANQRHAAHPQPLILKACRRPMPRILNPTEFKAPHVSEQVPSHVSEQAQPPVIVPMPLPGASLKEKMPWHNLQAHAKRVSSLSDRPGRKRCRTDFIRELSPSSELDSPPEVNRSSGVRMKAPTMKEVLDLDREPEKPKNADQDSAVHIRSPQADGGPSGAQHSSKSSGGGGDLQGKTSVWVSAHHGDLSDWGPYSGFSSEEEGPPPKQDNRKYMNQPHLRFEITSEDGFSVKADSIEGMTASSVMFML</sequence>
<feature type="region of interest" description="Disordered" evidence="17">
    <location>
        <begin position="774"/>
        <end position="942"/>
    </location>
</feature>
<dbReference type="PROSITE" id="PS51542">
    <property type="entry name" value="FYRN"/>
    <property type="match status" value="1"/>
</dbReference>
<dbReference type="Gene3D" id="1.20.920.10">
    <property type="entry name" value="Bromodomain-like"/>
    <property type="match status" value="1"/>
</dbReference>
<evidence type="ECO:0000256" key="12">
    <source>
        <dbReference type="ARBA" id="ARBA00023163"/>
    </source>
</evidence>
<evidence type="ECO:0000256" key="9">
    <source>
        <dbReference type="ARBA" id="ARBA00022853"/>
    </source>
</evidence>
<dbReference type="Pfam" id="PF00628">
    <property type="entry name" value="PHD"/>
    <property type="match status" value="1"/>
</dbReference>
<organism evidence="20 21">
    <name type="scientific">Merluccius polli</name>
    <name type="common">Benguela hake</name>
    <name type="synonym">Merluccius cadenati</name>
    <dbReference type="NCBI Taxonomy" id="89951"/>
    <lineage>
        <taxon>Eukaryota</taxon>
        <taxon>Metazoa</taxon>
        <taxon>Chordata</taxon>
        <taxon>Craniata</taxon>
        <taxon>Vertebrata</taxon>
        <taxon>Euteleostomi</taxon>
        <taxon>Actinopterygii</taxon>
        <taxon>Neopterygii</taxon>
        <taxon>Teleostei</taxon>
        <taxon>Neoteleostei</taxon>
        <taxon>Acanthomorphata</taxon>
        <taxon>Zeiogadaria</taxon>
        <taxon>Gadariae</taxon>
        <taxon>Gadiformes</taxon>
        <taxon>Gadoidei</taxon>
        <taxon>Merlucciidae</taxon>
        <taxon>Merluccius</taxon>
    </lineage>
</organism>
<dbReference type="SMART" id="SM00541">
    <property type="entry name" value="FYRN"/>
    <property type="match status" value="1"/>
</dbReference>
<dbReference type="Pfam" id="PF05964">
    <property type="entry name" value="FYRN"/>
    <property type="match status" value="1"/>
</dbReference>
<evidence type="ECO:0000256" key="2">
    <source>
        <dbReference type="ARBA" id="ARBA00022603"/>
    </source>
</evidence>
<evidence type="ECO:0000256" key="4">
    <source>
        <dbReference type="ARBA" id="ARBA00022691"/>
    </source>
</evidence>
<dbReference type="PANTHER" id="PTHR45838:SF3">
    <property type="entry name" value="HISTONE-LYSINE N-METHYLTRANSFERASE 2B"/>
    <property type="match status" value="1"/>
</dbReference>
<feature type="compositionally biased region" description="Basic and acidic residues" evidence="17">
    <location>
        <begin position="1189"/>
        <end position="1198"/>
    </location>
</feature>
<gene>
    <name evidence="20" type="primary">KMT2A_2</name>
    <name evidence="20" type="ORF">N1851_024692</name>
</gene>
<accession>A0AA47MEV1</accession>
<dbReference type="Gene3D" id="3.30.40.10">
    <property type="entry name" value="Zinc/RING finger domain, C3HC4 (zinc finger)"/>
    <property type="match status" value="2"/>
</dbReference>
<evidence type="ECO:0000256" key="5">
    <source>
        <dbReference type="ARBA" id="ARBA00022723"/>
    </source>
</evidence>
<evidence type="ECO:0000256" key="6">
    <source>
        <dbReference type="ARBA" id="ARBA00022737"/>
    </source>
</evidence>
<dbReference type="PROSITE" id="PS51805">
    <property type="entry name" value="EPHD"/>
    <property type="match status" value="1"/>
</dbReference>
<feature type="domain" description="PHD-type" evidence="18">
    <location>
        <begin position="190"/>
        <end position="241"/>
    </location>
</feature>
<feature type="compositionally biased region" description="Low complexity" evidence="17">
    <location>
        <begin position="1581"/>
        <end position="1593"/>
    </location>
</feature>
<evidence type="ECO:0000256" key="11">
    <source>
        <dbReference type="ARBA" id="ARBA00023117"/>
    </source>
</evidence>
<dbReference type="InterPro" id="IPR036427">
    <property type="entry name" value="Bromodomain-like_sf"/>
</dbReference>
<dbReference type="InterPro" id="IPR001965">
    <property type="entry name" value="Znf_PHD"/>
</dbReference>
<evidence type="ECO:0000259" key="18">
    <source>
        <dbReference type="PROSITE" id="PS50016"/>
    </source>
</evidence>
<keyword evidence="8" id="KW-0862">Zinc</keyword>
<evidence type="ECO:0000256" key="1">
    <source>
        <dbReference type="ARBA" id="ARBA00004123"/>
    </source>
</evidence>
<dbReference type="InterPro" id="IPR034732">
    <property type="entry name" value="EPHD"/>
</dbReference>
<feature type="domain" description="PHD-type" evidence="18">
    <location>
        <begin position="292"/>
        <end position="355"/>
    </location>
</feature>
<evidence type="ECO:0000256" key="13">
    <source>
        <dbReference type="ARBA" id="ARBA00023242"/>
    </source>
</evidence>
<comment type="caution">
    <text evidence="20">The sequence shown here is derived from an EMBL/GenBank/DDBJ whole genome shotgun (WGS) entry which is preliminary data.</text>
</comment>
<keyword evidence="5" id="KW-0479">Metal-binding</keyword>
<feature type="compositionally biased region" description="Low complexity" evidence="17">
    <location>
        <begin position="1413"/>
        <end position="1428"/>
    </location>
</feature>
<evidence type="ECO:0000256" key="7">
    <source>
        <dbReference type="ARBA" id="ARBA00022771"/>
    </source>
</evidence>
<keyword evidence="9" id="KW-0156">Chromatin regulator</keyword>
<evidence type="ECO:0000313" key="20">
    <source>
        <dbReference type="EMBL" id="KAK0138776.1"/>
    </source>
</evidence>
<dbReference type="Pfam" id="PF13771">
    <property type="entry name" value="zf-HC5HC2H"/>
    <property type="match status" value="1"/>
</dbReference>
<keyword evidence="4" id="KW-0949">S-adenosyl-L-methionine</keyword>
<feature type="domain" description="PHD-type" evidence="19">
    <location>
        <begin position="549"/>
        <end position="656"/>
    </location>
</feature>
<evidence type="ECO:0000259" key="19">
    <source>
        <dbReference type="PROSITE" id="PS51805"/>
    </source>
</evidence>
<dbReference type="FunFam" id="3.30.40.10:FF:000002">
    <property type="entry name" value="Histone-lysine N-methyltransferase"/>
    <property type="match status" value="1"/>
</dbReference>
<dbReference type="SUPFAM" id="SSF57903">
    <property type="entry name" value="FYVE/PHD zinc finger"/>
    <property type="match status" value="2"/>
</dbReference>
<protein>
    <recommendedName>
        <fullName evidence="14">[histone H3]-lysine(4) N-methyltransferase</fullName>
        <ecNumber evidence="14">2.1.1.364</ecNumber>
    </recommendedName>
</protein>
<dbReference type="GO" id="GO:0008270">
    <property type="term" value="F:zinc ion binding"/>
    <property type="evidence" value="ECO:0007669"/>
    <property type="project" value="UniProtKB-KW"/>
</dbReference>
<comment type="catalytic activity">
    <reaction evidence="15">
        <text>L-lysyl(4)-[histone H3] + S-adenosyl-L-methionine = N(6)-methyl-L-lysyl(4)-[histone H3] + S-adenosyl-L-homocysteine + H(+)</text>
        <dbReference type="Rhea" id="RHEA:60264"/>
        <dbReference type="Rhea" id="RHEA-COMP:15543"/>
        <dbReference type="Rhea" id="RHEA-COMP:15547"/>
        <dbReference type="ChEBI" id="CHEBI:15378"/>
        <dbReference type="ChEBI" id="CHEBI:29969"/>
        <dbReference type="ChEBI" id="CHEBI:57856"/>
        <dbReference type="ChEBI" id="CHEBI:59789"/>
        <dbReference type="ChEBI" id="CHEBI:61929"/>
        <dbReference type="EC" id="2.1.1.364"/>
    </reaction>
    <physiologicalReaction direction="left-to-right" evidence="15">
        <dbReference type="Rhea" id="RHEA:60265"/>
    </physiologicalReaction>
</comment>
<proteinExistence type="predicted"/>
<comment type="subcellular location">
    <subcellularLocation>
        <location evidence="1">Nucleus</location>
    </subcellularLocation>
</comment>
<feature type="region of interest" description="Disordered" evidence="17">
    <location>
        <begin position="61"/>
        <end position="119"/>
    </location>
</feature>
<feature type="region of interest" description="Disordered" evidence="17">
    <location>
        <begin position="1578"/>
        <end position="1660"/>
    </location>
</feature>
<dbReference type="GO" id="GO:0045893">
    <property type="term" value="P:positive regulation of DNA-templated transcription"/>
    <property type="evidence" value="ECO:0007669"/>
    <property type="project" value="TreeGrafter"/>
</dbReference>
<evidence type="ECO:0000256" key="17">
    <source>
        <dbReference type="SAM" id="MobiDB-lite"/>
    </source>
</evidence>
<keyword evidence="12" id="KW-0804">Transcription</keyword>
<evidence type="ECO:0000256" key="14">
    <source>
        <dbReference type="ARBA" id="ARBA00023620"/>
    </source>
</evidence>
<feature type="region of interest" description="Disordered" evidence="17">
    <location>
        <begin position="1396"/>
        <end position="1428"/>
    </location>
</feature>
<keyword evidence="2" id="KW-0489">Methyltransferase</keyword>
<dbReference type="EMBL" id="JAOPHQ010004574">
    <property type="protein sequence ID" value="KAK0138776.1"/>
    <property type="molecule type" value="Genomic_DNA"/>
</dbReference>
<feature type="compositionally biased region" description="Polar residues" evidence="17">
    <location>
        <begin position="788"/>
        <end position="805"/>
    </location>
</feature>